<dbReference type="PANTHER" id="PTHR38766:SF1">
    <property type="entry name" value="FLAGELLAR PROTEIN FLIO"/>
    <property type="match status" value="1"/>
</dbReference>
<dbReference type="InterPro" id="IPR052205">
    <property type="entry name" value="FliO/MopB"/>
</dbReference>
<evidence type="ECO:0000256" key="6">
    <source>
        <dbReference type="ARBA" id="ARBA00037937"/>
    </source>
</evidence>
<evidence type="ECO:0000256" key="8">
    <source>
        <dbReference type="SAM" id="MobiDB-lite"/>
    </source>
</evidence>
<sequence length="223" mass="22357">MKPQAVAGAASGSVRGAARGTDAQRTRKSRGARVLRFSWRLAVHLSLAGAAVFAVMSARAADLQAVNEAARSASGASGASAAIAGSAVPSLGFGAVVQTVLGLALVIAVVFGCAWLARRLGLQGGPQNALVKTVGGASLGGKERVAVVEIGDTWLVLGAAPGNVRLLHTLPAGELPAGVAAAAANAPAPALPGTFARRFRDALKSEANKRINARFMRHDGGAQ</sequence>
<dbReference type="EMBL" id="QJSQ01000009">
    <property type="protein sequence ID" value="PYE22784.1"/>
    <property type="molecule type" value="Genomic_DNA"/>
</dbReference>
<keyword evidence="3 7" id="KW-1133">Transmembrane helix</keyword>
<keyword evidence="9" id="KW-0969">Cilium</keyword>
<evidence type="ECO:0000256" key="7">
    <source>
        <dbReference type="RuleBase" id="RU362064"/>
    </source>
</evidence>
<dbReference type="Proteomes" id="UP000247772">
    <property type="component" value="Unassembled WGS sequence"/>
</dbReference>
<evidence type="ECO:0000256" key="2">
    <source>
        <dbReference type="ARBA" id="ARBA00022692"/>
    </source>
</evidence>
<evidence type="ECO:0000313" key="10">
    <source>
        <dbReference type="Proteomes" id="UP000247772"/>
    </source>
</evidence>
<comment type="similarity">
    <text evidence="6 7">Belongs to the FliO/MopB family.</text>
</comment>
<dbReference type="AlphaFoldDB" id="A0A2V4TW01"/>
<comment type="caution">
    <text evidence="9">The sequence shown here is derived from an EMBL/GenBank/DDBJ whole genome shotgun (WGS) entry which is preliminary data.</text>
</comment>
<feature type="transmembrane region" description="Helical" evidence="7">
    <location>
        <begin position="95"/>
        <end position="117"/>
    </location>
</feature>
<reference evidence="9 10" key="1">
    <citation type="submission" date="2018-06" db="EMBL/GenBank/DDBJ databases">
        <title>Genomic Encyclopedia of Type Strains, Phase IV (KMG-V): Genome sequencing to study the core and pangenomes of soil and plant-associated prokaryotes.</title>
        <authorList>
            <person name="Whitman W."/>
        </authorList>
    </citation>
    <scope>NUCLEOTIDE SEQUENCE [LARGE SCALE GENOMIC DNA]</scope>
    <source>
        <strain evidence="9 10">SRCL-318</strain>
    </source>
</reference>
<proteinExistence type="inferred from homology"/>
<evidence type="ECO:0000256" key="3">
    <source>
        <dbReference type="ARBA" id="ARBA00022989"/>
    </source>
</evidence>
<evidence type="ECO:0000313" key="9">
    <source>
        <dbReference type="EMBL" id="PYE22784.1"/>
    </source>
</evidence>
<dbReference type="GO" id="GO:0005886">
    <property type="term" value="C:plasma membrane"/>
    <property type="evidence" value="ECO:0007669"/>
    <property type="project" value="UniProtKB-SubCell"/>
</dbReference>
<evidence type="ECO:0000256" key="1">
    <source>
        <dbReference type="ARBA" id="ARBA00022475"/>
    </source>
</evidence>
<evidence type="ECO:0000256" key="5">
    <source>
        <dbReference type="ARBA" id="ARBA00023143"/>
    </source>
</evidence>
<keyword evidence="2 7" id="KW-0812">Transmembrane</keyword>
<comment type="subcellular location">
    <subcellularLocation>
        <location evidence="7">Cell membrane</location>
    </subcellularLocation>
    <subcellularLocation>
        <location evidence="7">Bacterial flagellum basal body</location>
    </subcellularLocation>
</comment>
<protein>
    <recommendedName>
        <fullName evidence="7">Flagellar protein</fullName>
    </recommendedName>
</protein>
<dbReference type="Pfam" id="PF04347">
    <property type="entry name" value="FliO"/>
    <property type="match status" value="1"/>
</dbReference>
<keyword evidence="9" id="KW-0966">Cell projection</keyword>
<dbReference type="InterPro" id="IPR022781">
    <property type="entry name" value="Flagellar_biosynth_FliO"/>
</dbReference>
<evidence type="ECO:0000256" key="4">
    <source>
        <dbReference type="ARBA" id="ARBA00023136"/>
    </source>
</evidence>
<keyword evidence="1 7" id="KW-1003">Cell membrane</keyword>
<dbReference type="NCBIfam" id="TIGR03500">
    <property type="entry name" value="FliO_TIGR"/>
    <property type="match status" value="1"/>
</dbReference>
<dbReference type="GO" id="GO:0044781">
    <property type="term" value="P:bacterial-type flagellum organization"/>
    <property type="evidence" value="ECO:0007669"/>
    <property type="project" value="UniProtKB-UniRule"/>
</dbReference>
<accession>A0A2V4TW01</accession>
<keyword evidence="4 7" id="KW-0472">Membrane</keyword>
<keyword evidence="9" id="KW-0282">Flagellum</keyword>
<keyword evidence="5 7" id="KW-0975">Bacterial flagellum</keyword>
<gene>
    <name evidence="9" type="ORF">C7410_10980</name>
</gene>
<feature type="compositionally biased region" description="Low complexity" evidence="8">
    <location>
        <begin position="1"/>
        <end position="20"/>
    </location>
</feature>
<organism evidence="9 10">
    <name type="scientific">Paraburkholderia silvatlantica</name>
    <dbReference type="NCBI Taxonomy" id="321895"/>
    <lineage>
        <taxon>Bacteria</taxon>
        <taxon>Pseudomonadati</taxon>
        <taxon>Pseudomonadota</taxon>
        <taxon>Betaproteobacteria</taxon>
        <taxon>Burkholderiales</taxon>
        <taxon>Burkholderiaceae</taxon>
        <taxon>Paraburkholderia</taxon>
    </lineage>
</organism>
<dbReference type="GO" id="GO:0009425">
    <property type="term" value="C:bacterial-type flagellum basal body"/>
    <property type="evidence" value="ECO:0007669"/>
    <property type="project" value="UniProtKB-SubCell"/>
</dbReference>
<feature type="transmembrane region" description="Helical" evidence="7">
    <location>
        <begin position="37"/>
        <end position="58"/>
    </location>
</feature>
<feature type="region of interest" description="Disordered" evidence="8">
    <location>
        <begin position="1"/>
        <end position="27"/>
    </location>
</feature>
<dbReference type="PANTHER" id="PTHR38766">
    <property type="entry name" value="FLAGELLAR PROTEIN FLIO"/>
    <property type="match status" value="1"/>
</dbReference>
<name>A0A2V4TW01_9BURK</name>